<keyword evidence="4" id="KW-0929">Antimicrobial</keyword>
<reference evidence="9" key="1">
    <citation type="submission" date="2023-12" db="EMBL/GenBank/DDBJ databases">
        <title>Genome assembly of Anisodus tanguticus.</title>
        <authorList>
            <person name="Wang Y.-J."/>
        </authorList>
    </citation>
    <scope>NUCLEOTIDE SEQUENCE</scope>
    <source>
        <strain evidence="9">KB-2021</strain>
        <tissue evidence="9">Leaf</tissue>
    </source>
</reference>
<dbReference type="AlphaFoldDB" id="A0AAE1VI77"/>
<dbReference type="PANTHER" id="PTHR34453:SF3">
    <property type="entry name" value="DEFENSIN-LIKE (DEFL) FAMILY PROTEIN-RELATED"/>
    <property type="match status" value="1"/>
</dbReference>
<feature type="signal peptide" evidence="8">
    <location>
        <begin position="1"/>
        <end position="26"/>
    </location>
</feature>
<evidence type="ECO:0000256" key="6">
    <source>
        <dbReference type="ARBA" id="ARBA00022729"/>
    </source>
</evidence>
<evidence type="ECO:0000256" key="2">
    <source>
        <dbReference type="ARBA" id="ARBA00006722"/>
    </source>
</evidence>
<keyword evidence="6 8" id="KW-0732">Signal</keyword>
<keyword evidence="5" id="KW-0295">Fungicide</keyword>
<evidence type="ECO:0000313" key="9">
    <source>
        <dbReference type="EMBL" id="KAK4369997.1"/>
    </source>
</evidence>
<keyword evidence="3" id="KW-0964">Secreted</keyword>
<keyword evidence="7" id="KW-0611">Plant defense</keyword>
<dbReference type="PANTHER" id="PTHR34453">
    <property type="entry name" value="DEFENSIN-LIKE (DEFL) FAMILY PROTEIN-RELATED"/>
    <property type="match status" value="1"/>
</dbReference>
<dbReference type="EMBL" id="JAVYJV010000005">
    <property type="protein sequence ID" value="KAK4369997.1"/>
    <property type="molecule type" value="Genomic_DNA"/>
</dbReference>
<evidence type="ECO:0000256" key="1">
    <source>
        <dbReference type="ARBA" id="ARBA00004613"/>
    </source>
</evidence>
<accession>A0AAE1VI77</accession>
<comment type="similarity">
    <text evidence="2">Belongs to the DEFL family.</text>
</comment>
<evidence type="ECO:0000256" key="3">
    <source>
        <dbReference type="ARBA" id="ARBA00022525"/>
    </source>
</evidence>
<protein>
    <submittedName>
        <fullName evidence="9">Uncharacterized protein</fullName>
    </submittedName>
</protein>
<proteinExistence type="inferred from homology"/>
<comment type="caution">
    <text evidence="9">The sequence shown here is derived from an EMBL/GenBank/DDBJ whole genome shotgun (WGS) entry which is preliminary data.</text>
</comment>
<comment type="subcellular location">
    <subcellularLocation>
        <location evidence="1">Secreted</location>
    </subcellularLocation>
</comment>
<organism evidence="9 10">
    <name type="scientific">Anisodus tanguticus</name>
    <dbReference type="NCBI Taxonomy" id="243964"/>
    <lineage>
        <taxon>Eukaryota</taxon>
        <taxon>Viridiplantae</taxon>
        <taxon>Streptophyta</taxon>
        <taxon>Embryophyta</taxon>
        <taxon>Tracheophyta</taxon>
        <taxon>Spermatophyta</taxon>
        <taxon>Magnoliopsida</taxon>
        <taxon>eudicotyledons</taxon>
        <taxon>Gunneridae</taxon>
        <taxon>Pentapetalae</taxon>
        <taxon>asterids</taxon>
        <taxon>lamiids</taxon>
        <taxon>Solanales</taxon>
        <taxon>Solanaceae</taxon>
        <taxon>Solanoideae</taxon>
        <taxon>Hyoscyameae</taxon>
        <taxon>Anisodus</taxon>
    </lineage>
</organism>
<evidence type="ECO:0000256" key="5">
    <source>
        <dbReference type="ARBA" id="ARBA00022577"/>
    </source>
</evidence>
<feature type="chain" id="PRO_5041961686" evidence="8">
    <location>
        <begin position="27"/>
        <end position="80"/>
    </location>
</feature>
<evidence type="ECO:0000256" key="8">
    <source>
        <dbReference type="SAM" id="SignalP"/>
    </source>
</evidence>
<keyword evidence="10" id="KW-1185">Reference proteome</keyword>
<dbReference type="GO" id="GO:0050832">
    <property type="term" value="P:defense response to fungus"/>
    <property type="evidence" value="ECO:0007669"/>
    <property type="project" value="UniProtKB-KW"/>
</dbReference>
<name>A0AAE1VI77_9SOLA</name>
<dbReference type="Proteomes" id="UP001291623">
    <property type="component" value="Unassembled WGS sequence"/>
</dbReference>
<dbReference type="GO" id="GO:0005576">
    <property type="term" value="C:extracellular region"/>
    <property type="evidence" value="ECO:0007669"/>
    <property type="project" value="UniProtKB-SubCell"/>
</dbReference>
<gene>
    <name evidence="9" type="ORF">RND71_009472</name>
</gene>
<evidence type="ECO:0000313" key="10">
    <source>
        <dbReference type="Proteomes" id="UP001291623"/>
    </source>
</evidence>
<dbReference type="Pfam" id="PF10868">
    <property type="entry name" value="Defensin_like"/>
    <property type="match status" value="1"/>
</dbReference>
<evidence type="ECO:0000256" key="7">
    <source>
        <dbReference type="ARBA" id="ARBA00022821"/>
    </source>
</evidence>
<evidence type="ECO:0000256" key="4">
    <source>
        <dbReference type="ARBA" id="ARBA00022529"/>
    </source>
</evidence>
<dbReference type="InterPro" id="IPR022618">
    <property type="entry name" value="Defensin-like_20-28"/>
</dbReference>
<dbReference type="GO" id="GO:0031640">
    <property type="term" value="P:killing of cells of another organism"/>
    <property type="evidence" value="ECO:0007669"/>
    <property type="project" value="UniProtKB-KW"/>
</dbReference>
<sequence length="80" mass="8708">MTIKSVSVLLCTLLILSIGYNNLVDAQCCKDHPQITPCIKGKDDNPELDGKCWKFCNPACERGGECKSVGDKTICHCTCS</sequence>